<organism evidence="2 3">
    <name type="scientific">Loxostege sticticalis</name>
    <name type="common">Beet webworm moth</name>
    <dbReference type="NCBI Taxonomy" id="481309"/>
    <lineage>
        <taxon>Eukaryota</taxon>
        <taxon>Metazoa</taxon>
        <taxon>Ecdysozoa</taxon>
        <taxon>Arthropoda</taxon>
        <taxon>Hexapoda</taxon>
        <taxon>Insecta</taxon>
        <taxon>Pterygota</taxon>
        <taxon>Neoptera</taxon>
        <taxon>Endopterygota</taxon>
        <taxon>Lepidoptera</taxon>
        <taxon>Glossata</taxon>
        <taxon>Ditrysia</taxon>
        <taxon>Pyraloidea</taxon>
        <taxon>Crambidae</taxon>
        <taxon>Pyraustinae</taxon>
        <taxon>Loxostege</taxon>
    </lineage>
</organism>
<keyword evidence="1" id="KW-0732">Signal</keyword>
<reference evidence="2 3" key="1">
    <citation type="submission" date="2024-06" db="EMBL/GenBank/DDBJ databases">
        <title>A chromosome-level genome assembly of beet webworm, Loxostege sticticalis.</title>
        <authorList>
            <person name="Zhang Y."/>
        </authorList>
    </citation>
    <scope>NUCLEOTIDE SEQUENCE [LARGE SCALE GENOMIC DNA]</scope>
    <source>
        <strain evidence="2">AQ026</strain>
        <tissue evidence="2">Whole body</tissue>
    </source>
</reference>
<gene>
    <name evidence="2" type="ORF">ABMA27_001005</name>
</gene>
<feature type="signal peptide" evidence="1">
    <location>
        <begin position="1"/>
        <end position="16"/>
    </location>
</feature>
<evidence type="ECO:0000256" key="1">
    <source>
        <dbReference type="SAM" id="SignalP"/>
    </source>
</evidence>
<feature type="chain" id="PRO_5046460281" evidence="1">
    <location>
        <begin position="17"/>
        <end position="547"/>
    </location>
</feature>
<evidence type="ECO:0000313" key="3">
    <source>
        <dbReference type="Proteomes" id="UP001549920"/>
    </source>
</evidence>
<accession>A0ABR3I1E5</accession>
<dbReference type="Proteomes" id="UP001549920">
    <property type="component" value="Unassembled WGS sequence"/>
</dbReference>
<dbReference type="EMBL" id="JBEUOH010000010">
    <property type="protein sequence ID" value="KAL0882543.1"/>
    <property type="molecule type" value="Genomic_DNA"/>
</dbReference>
<name>A0ABR3I1E5_LOXSC</name>
<sequence>MKGFLIFALVICSALAVPSDHSLVLRQRRDLDIFGNTRKLIEDLVANLRKAATDALEAINTFEAGLIEQAKAIREKIVTDIQNLQDRVTQAIQGILDRITGTGAAVVDCVESHRKDANSLFNETLTKTLECADDRVAEIGLQIRSLKNLTDGALAFANGALEQMKKCIEENPGNILSVGACLGSTALRTELKGAVYATQSGYSIARLNIALATVPASLEVCAGNHLVAAGMITAKIVMDIGSCSANSVYSGLTGANSNDFLVFVMQCLFLILVQFLILQNALSREITTENKNHNDQTFRELYLVALYNKNDLMLFEDRQRSITDIWNHIKDSAKSAWNSIKKLVEKTKEKVATWVQHIKNRAIAVKESLKEKFTKIRIKIKSIVDNVLGKETVQCIKQTTEDFDQTLMEVLHKVSLCISDKVKGISALEDCYIEAMQSDNEFMEEIEKKLHQCIDNKENVEECLMNVRMDIIKETEVVTEDVLQKRLESRGLADDILDAITTCSTDGLIEATAVVSAEVVHIIQCIAQHREPETNVTTTVLNNIGRI</sequence>
<keyword evidence="3" id="KW-1185">Reference proteome</keyword>
<proteinExistence type="predicted"/>
<evidence type="ECO:0000313" key="2">
    <source>
        <dbReference type="EMBL" id="KAL0882543.1"/>
    </source>
</evidence>
<protein>
    <submittedName>
        <fullName evidence="2">Uncharacterized protein</fullName>
    </submittedName>
</protein>
<dbReference type="Gene3D" id="1.10.287.700">
    <property type="entry name" value="Helix hairpin bin"/>
    <property type="match status" value="1"/>
</dbReference>
<comment type="caution">
    <text evidence="2">The sequence shown here is derived from an EMBL/GenBank/DDBJ whole genome shotgun (WGS) entry which is preliminary data.</text>
</comment>